<protein>
    <recommendedName>
        <fullName evidence="4">Fungal N-terminal domain-containing protein</fullName>
    </recommendedName>
</protein>
<comment type="caution">
    <text evidence="2">The sequence shown here is derived from an EMBL/GenBank/DDBJ whole genome shotgun (WGS) entry which is preliminary data.</text>
</comment>
<sequence length="457" mass="51749">MDPITATQLAADVAGIFLKIVNTVKDVIETMKGAKEALIELLSRCERVRLYLELFRSLTSRLSNPVERSISLSFNDSAYRQTGDEILGFVHKIADASKHSEIWMKFSWVFYKADVTALVGKLEAREKDLNLVLTFIAAQSSVVTENEISTMKGRAEEWAQIAEAFGTTHLSQDSSELVLKHTSEQEKKGYSSHRGSHNDGKQASPNAIPSQPSSNSTNPALWLGNVVKTGFDPAYLKERARLSDAAYWGDWHQLLSSLDTGRRRYGESWCNSFHLRSEDDSHRLSLWTPLHQAAYMNAPKKVVEKLIQLGAFRTLPTKETHGEFRYPDLTAVEIAREVGYSELWSILTPVIRHFVPARILIDLEQRFHELIHAELAGLALLKYLRLPQLVVLTELENPEMWFPIQPQSQHGRGFLFRLDGRELVVLSVGRSPPMSKQLYRVSATGWTAIYDAVVFRR</sequence>
<dbReference type="EMBL" id="NIDN02000024">
    <property type="protein sequence ID" value="RLL99858.1"/>
    <property type="molecule type" value="Genomic_DNA"/>
</dbReference>
<dbReference type="AlphaFoldDB" id="A0A229YSJ8"/>
<keyword evidence="3" id="KW-1185">Reference proteome</keyword>
<gene>
    <name evidence="2" type="ORF">CFD26_108177</name>
</gene>
<reference evidence="2 3" key="1">
    <citation type="submission" date="2018-08" db="EMBL/GenBank/DDBJ databases">
        <title>Draft genome sequences of two Aspergillus turcosus clinical strains isolated from bronchoalveolar lavage fluid: one azole-susceptible and the other azole-resistant.</title>
        <authorList>
            <person name="Parent-Michaud M."/>
            <person name="Dufresne P.J."/>
            <person name="Fournier E."/>
            <person name="Martineau C."/>
            <person name="Moreira S."/>
            <person name="Perkins V."/>
            <person name="De Repentigny L."/>
            <person name="Dufresne S.F."/>
        </authorList>
    </citation>
    <scope>NUCLEOTIDE SEQUENCE [LARGE SCALE GENOMIC DNA]</scope>
    <source>
        <strain evidence="2">HMR AF 1038</strain>
    </source>
</reference>
<name>A0A229YSJ8_9EURO</name>
<evidence type="ECO:0000313" key="2">
    <source>
        <dbReference type="EMBL" id="RLL99858.1"/>
    </source>
</evidence>
<proteinExistence type="predicted"/>
<accession>A0A229YSJ8</accession>
<dbReference type="Proteomes" id="UP000215289">
    <property type="component" value="Unassembled WGS sequence"/>
</dbReference>
<feature type="region of interest" description="Disordered" evidence="1">
    <location>
        <begin position="176"/>
        <end position="219"/>
    </location>
</feature>
<evidence type="ECO:0008006" key="4">
    <source>
        <dbReference type="Google" id="ProtNLM"/>
    </source>
</evidence>
<feature type="compositionally biased region" description="Polar residues" evidence="1">
    <location>
        <begin position="201"/>
        <end position="219"/>
    </location>
</feature>
<evidence type="ECO:0000313" key="3">
    <source>
        <dbReference type="Proteomes" id="UP000215289"/>
    </source>
</evidence>
<evidence type="ECO:0000256" key="1">
    <source>
        <dbReference type="SAM" id="MobiDB-lite"/>
    </source>
</evidence>
<dbReference type="OrthoDB" id="524187at2759"/>
<organism evidence="2 3">
    <name type="scientific">Aspergillus turcosus</name>
    <dbReference type="NCBI Taxonomy" id="1245748"/>
    <lineage>
        <taxon>Eukaryota</taxon>
        <taxon>Fungi</taxon>
        <taxon>Dikarya</taxon>
        <taxon>Ascomycota</taxon>
        <taxon>Pezizomycotina</taxon>
        <taxon>Eurotiomycetes</taxon>
        <taxon>Eurotiomycetidae</taxon>
        <taxon>Eurotiales</taxon>
        <taxon>Aspergillaceae</taxon>
        <taxon>Aspergillus</taxon>
        <taxon>Aspergillus subgen. Fumigati</taxon>
    </lineage>
</organism>
<feature type="compositionally biased region" description="Basic and acidic residues" evidence="1">
    <location>
        <begin position="178"/>
        <end position="189"/>
    </location>
</feature>